<dbReference type="GO" id="GO:0005525">
    <property type="term" value="F:GTP binding"/>
    <property type="evidence" value="ECO:0007669"/>
    <property type="project" value="TreeGrafter"/>
</dbReference>
<reference evidence="2" key="1">
    <citation type="journal article" date="2019" name="Sci. Rep.">
        <title>Draft genome of Tanacetum cinerariifolium, the natural source of mosquito coil.</title>
        <authorList>
            <person name="Yamashiro T."/>
            <person name="Shiraishi A."/>
            <person name="Satake H."/>
            <person name="Nakayama K."/>
        </authorList>
    </citation>
    <scope>NUCLEOTIDE SEQUENCE</scope>
</reference>
<sequence>FDQLDEASRQRVEGHKAGTYARIVLENVPCEFSVNFSPRFPVLIGGLTPTEERFGFVQIRIKRHRWHKKILKTNDPVIFSVGWRRFQTTPIYSISDSRTRNRMLKYTP</sequence>
<dbReference type="PANTHER" id="PTHR12858">
    <property type="entry name" value="RIBOSOME BIOGENESIS PROTEIN"/>
    <property type="match status" value="1"/>
</dbReference>
<protein>
    <submittedName>
        <fullName evidence="2">Ribosome biogenesis protein BMS1-like</fullName>
    </submittedName>
</protein>
<organism evidence="2">
    <name type="scientific">Tanacetum cinerariifolium</name>
    <name type="common">Dalmatian daisy</name>
    <name type="synonym">Chrysanthemum cinerariifolium</name>
    <dbReference type="NCBI Taxonomy" id="118510"/>
    <lineage>
        <taxon>Eukaryota</taxon>
        <taxon>Viridiplantae</taxon>
        <taxon>Streptophyta</taxon>
        <taxon>Embryophyta</taxon>
        <taxon>Tracheophyta</taxon>
        <taxon>Spermatophyta</taxon>
        <taxon>Magnoliopsida</taxon>
        <taxon>eudicotyledons</taxon>
        <taxon>Gunneridae</taxon>
        <taxon>Pentapetalae</taxon>
        <taxon>asterids</taxon>
        <taxon>campanulids</taxon>
        <taxon>Asterales</taxon>
        <taxon>Asteraceae</taxon>
        <taxon>Asteroideae</taxon>
        <taxon>Anthemideae</taxon>
        <taxon>Anthemidinae</taxon>
        <taxon>Tanacetum</taxon>
    </lineage>
</organism>
<dbReference type="SMART" id="SM01362">
    <property type="entry name" value="DUF663"/>
    <property type="match status" value="1"/>
</dbReference>
<accession>A0A699X2V0</accession>
<feature type="domain" description="Ribosome biogenesis protein BMS1/TSR1 C-terminal" evidence="1">
    <location>
        <begin position="1"/>
        <end position="108"/>
    </location>
</feature>
<feature type="non-terminal residue" evidence="2">
    <location>
        <position position="1"/>
    </location>
</feature>
<dbReference type="PANTHER" id="PTHR12858:SF2">
    <property type="entry name" value="RIBOSOME BIOGENESIS PROTEIN BMS1 HOMOLOG"/>
    <property type="match status" value="1"/>
</dbReference>
<evidence type="ECO:0000313" key="2">
    <source>
        <dbReference type="EMBL" id="GFD52238.1"/>
    </source>
</evidence>
<dbReference type="GO" id="GO:0000479">
    <property type="term" value="P:endonucleolytic cleavage of tricistronic rRNA transcript (SSU-rRNA, 5.8S rRNA, LSU-rRNA)"/>
    <property type="evidence" value="ECO:0007669"/>
    <property type="project" value="TreeGrafter"/>
</dbReference>
<proteinExistence type="predicted"/>
<dbReference type="GO" id="GO:0030686">
    <property type="term" value="C:90S preribosome"/>
    <property type="evidence" value="ECO:0007669"/>
    <property type="project" value="TreeGrafter"/>
</dbReference>
<name>A0A699X2V0_TANCI</name>
<dbReference type="GO" id="GO:0034511">
    <property type="term" value="F:U3 snoRNA binding"/>
    <property type="evidence" value="ECO:0007669"/>
    <property type="project" value="TreeGrafter"/>
</dbReference>
<feature type="non-terminal residue" evidence="2">
    <location>
        <position position="108"/>
    </location>
</feature>
<dbReference type="AlphaFoldDB" id="A0A699X2V0"/>
<dbReference type="GO" id="GO:0003924">
    <property type="term" value="F:GTPase activity"/>
    <property type="evidence" value="ECO:0007669"/>
    <property type="project" value="TreeGrafter"/>
</dbReference>
<dbReference type="InterPro" id="IPR007034">
    <property type="entry name" value="BMS1_TSR1_C"/>
</dbReference>
<comment type="caution">
    <text evidence="2">The sequence shown here is derived from an EMBL/GenBank/DDBJ whole genome shotgun (WGS) entry which is preliminary data.</text>
</comment>
<gene>
    <name evidence="2" type="ORF">Tci_924207</name>
</gene>
<evidence type="ECO:0000259" key="1">
    <source>
        <dbReference type="SMART" id="SM01362"/>
    </source>
</evidence>
<dbReference type="Pfam" id="PF04950">
    <property type="entry name" value="RIBIOP_C"/>
    <property type="match status" value="1"/>
</dbReference>
<dbReference type="InterPro" id="IPR039761">
    <property type="entry name" value="Bms1/Tsr1"/>
</dbReference>
<dbReference type="EMBL" id="BKCJ011779742">
    <property type="protein sequence ID" value="GFD52238.1"/>
    <property type="molecule type" value="Genomic_DNA"/>
</dbReference>
<dbReference type="GO" id="GO:0000462">
    <property type="term" value="P:maturation of SSU-rRNA from tricistronic rRNA transcript (SSU-rRNA, 5.8S rRNA, LSU-rRNA)"/>
    <property type="evidence" value="ECO:0007669"/>
    <property type="project" value="TreeGrafter"/>
</dbReference>